<dbReference type="PANTHER" id="PTHR22642:SF2">
    <property type="entry name" value="PROTEIN LONG AFTER FAR-RED 3"/>
    <property type="match status" value="1"/>
</dbReference>
<dbReference type="HOGENOM" id="CLU_009942_6_1_0"/>
<dbReference type="InterPro" id="IPR032466">
    <property type="entry name" value="Metal_Hydrolase"/>
</dbReference>
<dbReference type="Gene3D" id="2.30.40.10">
    <property type="entry name" value="Urease, subunit C, domain 1"/>
    <property type="match status" value="1"/>
</dbReference>
<dbReference type="OrthoDB" id="3173428at2"/>
<name>D7CWY4_TRURR</name>
<dbReference type="Pfam" id="PF07969">
    <property type="entry name" value="Amidohydro_3"/>
    <property type="match status" value="1"/>
</dbReference>
<dbReference type="Gene3D" id="3.20.20.140">
    <property type="entry name" value="Metal-dependent hydrolases"/>
    <property type="match status" value="1"/>
</dbReference>
<dbReference type="GO" id="GO:0016810">
    <property type="term" value="F:hydrolase activity, acting on carbon-nitrogen (but not peptide) bonds"/>
    <property type="evidence" value="ECO:0007669"/>
    <property type="project" value="InterPro"/>
</dbReference>
<dbReference type="AlphaFoldDB" id="D7CWY4"/>
<dbReference type="SUPFAM" id="SSF51556">
    <property type="entry name" value="Metallo-dependent hydrolases"/>
    <property type="match status" value="1"/>
</dbReference>
<dbReference type="RefSeq" id="WP_013177862.1">
    <property type="nucleotide sequence ID" value="NC_014221.1"/>
</dbReference>
<dbReference type="PANTHER" id="PTHR22642">
    <property type="entry name" value="IMIDAZOLONEPROPIONASE"/>
    <property type="match status" value="1"/>
</dbReference>
<evidence type="ECO:0000259" key="1">
    <source>
        <dbReference type="Pfam" id="PF07969"/>
    </source>
</evidence>
<evidence type="ECO:0000313" key="2">
    <source>
        <dbReference type="EMBL" id="ADI14492.1"/>
    </source>
</evidence>
<dbReference type="Gene3D" id="3.10.310.70">
    <property type="match status" value="1"/>
</dbReference>
<dbReference type="InterPro" id="IPR011059">
    <property type="entry name" value="Metal-dep_hydrolase_composite"/>
</dbReference>
<accession>D7CWY4</accession>
<dbReference type="EMBL" id="CP002049">
    <property type="protein sequence ID" value="ADI14492.1"/>
    <property type="molecule type" value="Genomic_DNA"/>
</dbReference>
<gene>
    <name evidence="2" type="ordered locus">Trad_1370</name>
</gene>
<proteinExistence type="predicted"/>
<dbReference type="InterPro" id="IPR013108">
    <property type="entry name" value="Amidohydro_3"/>
</dbReference>
<sequence>MALPEGLRDTLFVGTILTMDEARPRAEALLVRGGRIAAVGALAAVAPLAAPGAERVELSGRALLPGFHDAHVHLTQHGLNLDRLDLIATQSLEEALQAVAARAQVTEPGAWIEGSGLSMSRWGVSRLDKRDLDRVSPHHPVVLRSQDGHSVWANSLALARAGVHAQTPDPEHGIIERDEAGEPTGRLLEQASALVMRALPAPTEAALRRALARAGAHLASLGITTVHHMAYEPPSYFRQLALAASDEAFSLRVWACVPHEDLEHAAALGLATGQGGGRFAVGGAKFFADGAIGSLTAWMLEPYAGTRTCGVAVHGPEVLRERLPLAISQGLTPVVHAIGDAANRAVVSAFEATRPLWEGAGLRPRLEHAQHLHPDDLARLAALRIPVSMQPVHLVFDAKRVAELLPDRIAGYCATRSLLAAGAPLAFGSDTPVADPDVRLGLRAATTRVAATGEALNPAETVPVEAALAAYTRGAAYAIGREGRSGRLAPGFDADLVVLSHDPTATLDGLEVAGTMLAGRWTYRPGDPAGDARYTHA</sequence>
<dbReference type="STRING" id="649638.Trad_1370"/>
<reference evidence="3" key="1">
    <citation type="submission" date="2010-05" db="EMBL/GenBank/DDBJ databases">
        <title>The complete genome of Truepera radiovictris DSM 17093.</title>
        <authorList>
            <consortium name="US DOE Joint Genome Institute (JGI-PGF)"/>
            <person name="Lucas S."/>
            <person name="Copeland A."/>
            <person name="Lapidus A."/>
            <person name="Glavina del Rio T."/>
            <person name="Dalin E."/>
            <person name="Tice H."/>
            <person name="Bruce D."/>
            <person name="Goodwin L."/>
            <person name="Pitluck S."/>
            <person name="Kyrpides N."/>
            <person name="Mavromatis K."/>
            <person name="Ovchinnikova G."/>
            <person name="Munk A.C."/>
            <person name="Detter J.C."/>
            <person name="Han C."/>
            <person name="Tapia R."/>
            <person name="Land M."/>
            <person name="Hauser L."/>
            <person name="Markowitz V."/>
            <person name="Cheng J.-F."/>
            <person name="Hugenholtz P."/>
            <person name="Woyke T."/>
            <person name="Wu D."/>
            <person name="Tindall B."/>
            <person name="Pomrenke H.G."/>
            <person name="Brambilla E."/>
            <person name="Klenk H.-P."/>
            <person name="Eisen J.A."/>
        </authorList>
    </citation>
    <scope>NUCLEOTIDE SEQUENCE [LARGE SCALE GENOMIC DNA]</scope>
    <source>
        <strain evidence="3">DSM 17093 / CIP 108686 / LMG 22925 / RQ-24</strain>
    </source>
</reference>
<dbReference type="CDD" id="cd01300">
    <property type="entry name" value="YtcJ_like"/>
    <property type="match status" value="1"/>
</dbReference>
<feature type="domain" description="Amidohydrolase 3" evidence="1">
    <location>
        <begin position="56"/>
        <end position="521"/>
    </location>
</feature>
<dbReference type="eggNOG" id="COG1574">
    <property type="taxonomic scope" value="Bacteria"/>
</dbReference>
<dbReference type="Proteomes" id="UP000000379">
    <property type="component" value="Chromosome"/>
</dbReference>
<dbReference type="InterPro" id="IPR033932">
    <property type="entry name" value="YtcJ-like"/>
</dbReference>
<dbReference type="KEGG" id="tra:Trad_1370"/>
<evidence type="ECO:0000313" key="3">
    <source>
        <dbReference type="Proteomes" id="UP000000379"/>
    </source>
</evidence>
<organism evidence="2 3">
    <name type="scientific">Truepera radiovictrix (strain DSM 17093 / CIP 108686 / LMG 22925 / RQ-24)</name>
    <dbReference type="NCBI Taxonomy" id="649638"/>
    <lineage>
        <taxon>Bacteria</taxon>
        <taxon>Thermotogati</taxon>
        <taxon>Deinococcota</taxon>
        <taxon>Deinococci</taxon>
        <taxon>Trueperales</taxon>
        <taxon>Trueperaceae</taxon>
        <taxon>Truepera</taxon>
    </lineage>
</organism>
<protein>
    <submittedName>
        <fullName evidence="2">Amidohydrolase 3</fullName>
    </submittedName>
</protein>
<keyword evidence="3" id="KW-1185">Reference proteome</keyword>
<dbReference type="SUPFAM" id="SSF51338">
    <property type="entry name" value="Composite domain of metallo-dependent hydrolases"/>
    <property type="match status" value="1"/>
</dbReference>
<reference evidence="2 3" key="2">
    <citation type="journal article" date="2011" name="Stand. Genomic Sci.">
        <title>Complete genome sequence of Truepera radiovictrix type strain (RQ-24).</title>
        <authorList>
            <person name="Ivanova N."/>
            <person name="Rohde C."/>
            <person name="Munk C."/>
            <person name="Nolan M."/>
            <person name="Lucas S."/>
            <person name="Del Rio T.G."/>
            <person name="Tice H."/>
            <person name="Deshpande S."/>
            <person name="Cheng J.F."/>
            <person name="Tapia R."/>
            <person name="Han C."/>
            <person name="Goodwin L."/>
            <person name="Pitluck S."/>
            <person name="Liolios K."/>
            <person name="Mavromatis K."/>
            <person name="Mikhailova N."/>
            <person name="Pati A."/>
            <person name="Chen A."/>
            <person name="Palaniappan K."/>
            <person name="Land M."/>
            <person name="Hauser L."/>
            <person name="Chang Y.J."/>
            <person name="Jeffries C.D."/>
            <person name="Brambilla E."/>
            <person name="Rohde M."/>
            <person name="Goker M."/>
            <person name="Tindall B.J."/>
            <person name="Woyke T."/>
            <person name="Bristow J."/>
            <person name="Eisen J.A."/>
            <person name="Markowitz V."/>
            <person name="Hugenholtz P."/>
            <person name="Kyrpides N.C."/>
            <person name="Klenk H.P."/>
            <person name="Lapidus A."/>
        </authorList>
    </citation>
    <scope>NUCLEOTIDE SEQUENCE [LARGE SCALE GENOMIC DNA]</scope>
    <source>
        <strain evidence="3">DSM 17093 / CIP 108686 / LMG 22925 / RQ-24</strain>
    </source>
</reference>